<dbReference type="SUPFAM" id="SSF49303">
    <property type="entry name" value="beta-Galactosidase/glucuronidase domain"/>
    <property type="match status" value="2"/>
</dbReference>
<dbReference type="Pfam" id="PF02837">
    <property type="entry name" value="Glyco_hydro_2_N"/>
    <property type="match status" value="1"/>
</dbReference>
<keyword evidence="6 8" id="KW-0326">Glycosidase</keyword>
<dbReference type="InterPro" id="IPR013783">
    <property type="entry name" value="Ig-like_fold"/>
</dbReference>
<evidence type="ECO:0000256" key="1">
    <source>
        <dbReference type="ARBA" id="ARBA00001412"/>
    </source>
</evidence>
<dbReference type="Gene3D" id="3.20.20.80">
    <property type="entry name" value="Glycosidases"/>
    <property type="match status" value="1"/>
</dbReference>
<dbReference type="InterPro" id="IPR014718">
    <property type="entry name" value="GH-type_carb-bd"/>
</dbReference>
<dbReference type="InterPro" id="IPR006103">
    <property type="entry name" value="Glyco_hydro_2_cat"/>
</dbReference>
<dbReference type="PROSITE" id="PS00608">
    <property type="entry name" value="GLYCOSYL_HYDROL_F2_2"/>
    <property type="match status" value="1"/>
</dbReference>
<dbReference type="InterPro" id="IPR006102">
    <property type="entry name" value="Ig-like_GH2"/>
</dbReference>
<dbReference type="InterPro" id="IPR011013">
    <property type="entry name" value="Gal_mutarotase_sf_dom"/>
</dbReference>
<dbReference type="InterPro" id="IPR008979">
    <property type="entry name" value="Galactose-bd-like_sf"/>
</dbReference>
<dbReference type="InterPro" id="IPR050347">
    <property type="entry name" value="Bact_Beta-galactosidase"/>
</dbReference>
<evidence type="ECO:0000256" key="4">
    <source>
        <dbReference type="ARBA" id="ARBA00013303"/>
    </source>
</evidence>
<dbReference type="InterPro" id="IPR036156">
    <property type="entry name" value="Beta-gal/glucu_dom_sf"/>
</dbReference>
<dbReference type="InterPro" id="IPR017853">
    <property type="entry name" value="GH"/>
</dbReference>
<comment type="catalytic activity">
    <reaction evidence="1 8">
        <text>Hydrolysis of terminal non-reducing beta-D-galactose residues in beta-D-galactosides.</text>
        <dbReference type="EC" id="3.2.1.23"/>
    </reaction>
</comment>
<evidence type="ECO:0000259" key="9">
    <source>
        <dbReference type="SMART" id="SM01038"/>
    </source>
</evidence>
<dbReference type="PANTHER" id="PTHR46323:SF2">
    <property type="entry name" value="BETA-GALACTOSIDASE"/>
    <property type="match status" value="1"/>
</dbReference>
<reference evidence="10 11" key="1">
    <citation type="submission" date="2019-08" db="EMBL/GenBank/DDBJ databases">
        <title>In-depth cultivation of the pig gut microbiome towards novel bacterial diversity and tailored functional studies.</title>
        <authorList>
            <person name="Wylensek D."/>
            <person name="Hitch T.C.A."/>
            <person name="Clavel T."/>
        </authorList>
    </citation>
    <scope>NUCLEOTIDE SEQUENCE [LARGE SCALE GENOMIC DNA]</scope>
    <source>
        <strain evidence="10 11">Oil+RF-744-WCA-WT-11</strain>
    </source>
</reference>
<dbReference type="InterPro" id="IPR006101">
    <property type="entry name" value="Glyco_hydro_2"/>
</dbReference>
<dbReference type="GO" id="GO:0030246">
    <property type="term" value="F:carbohydrate binding"/>
    <property type="evidence" value="ECO:0007669"/>
    <property type="project" value="InterPro"/>
</dbReference>
<name>A0A6L5X868_9FIRM</name>
<dbReference type="AlphaFoldDB" id="A0A6L5X868"/>
<feature type="domain" description="Beta galactosidase small chain/" evidence="9">
    <location>
        <begin position="788"/>
        <end position="1092"/>
    </location>
</feature>
<keyword evidence="5 8" id="KW-0378">Hydrolase</keyword>
<dbReference type="GO" id="GO:0009341">
    <property type="term" value="C:beta-galactosidase complex"/>
    <property type="evidence" value="ECO:0007669"/>
    <property type="project" value="InterPro"/>
</dbReference>
<dbReference type="GO" id="GO:0004565">
    <property type="term" value="F:beta-galactosidase activity"/>
    <property type="evidence" value="ECO:0007669"/>
    <property type="project" value="UniProtKB-EC"/>
</dbReference>
<dbReference type="EMBL" id="VULZ01000009">
    <property type="protein sequence ID" value="MSS15166.1"/>
    <property type="molecule type" value="Genomic_DNA"/>
</dbReference>
<dbReference type="Pfam" id="PF02836">
    <property type="entry name" value="Glyco_hydro_2_C"/>
    <property type="match status" value="1"/>
</dbReference>
<dbReference type="RefSeq" id="WP_154525743.1">
    <property type="nucleotide sequence ID" value="NZ_VULZ01000009.1"/>
</dbReference>
<dbReference type="Pfam" id="PF02929">
    <property type="entry name" value="Bgal_small_N"/>
    <property type="match status" value="1"/>
</dbReference>
<comment type="caution">
    <text evidence="10">The sequence shown here is derived from an EMBL/GenBank/DDBJ whole genome shotgun (WGS) entry which is preliminary data.</text>
</comment>
<gene>
    <name evidence="10" type="ORF">FYJ35_08990</name>
</gene>
<evidence type="ECO:0000256" key="2">
    <source>
        <dbReference type="ARBA" id="ARBA00007401"/>
    </source>
</evidence>
<dbReference type="GO" id="GO:0005990">
    <property type="term" value="P:lactose catabolic process"/>
    <property type="evidence" value="ECO:0007669"/>
    <property type="project" value="TreeGrafter"/>
</dbReference>
<dbReference type="Gene3D" id="2.70.98.10">
    <property type="match status" value="1"/>
</dbReference>
<dbReference type="SUPFAM" id="SSF49785">
    <property type="entry name" value="Galactose-binding domain-like"/>
    <property type="match status" value="1"/>
</dbReference>
<dbReference type="SUPFAM" id="SSF74650">
    <property type="entry name" value="Galactose mutarotase-like"/>
    <property type="match status" value="1"/>
</dbReference>
<organism evidence="10 11">
    <name type="scientific">Porcincola intestinalis</name>
    <dbReference type="NCBI Taxonomy" id="2606632"/>
    <lineage>
        <taxon>Bacteria</taxon>
        <taxon>Bacillati</taxon>
        <taxon>Bacillota</taxon>
        <taxon>Clostridia</taxon>
        <taxon>Lachnospirales</taxon>
        <taxon>Lachnospiraceae</taxon>
        <taxon>Porcincola</taxon>
    </lineage>
</organism>
<evidence type="ECO:0000313" key="10">
    <source>
        <dbReference type="EMBL" id="MSS15166.1"/>
    </source>
</evidence>
<proteinExistence type="inferred from homology"/>
<dbReference type="Pfam" id="PF16353">
    <property type="entry name" value="LacZ_4"/>
    <property type="match status" value="1"/>
</dbReference>
<evidence type="ECO:0000256" key="7">
    <source>
        <dbReference type="ARBA" id="ARBA00032230"/>
    </source>
</evidence>
<accession>A0A6L5X868</accession>
<evidence type="ECO:0000313" key="11">
    <source>
        <dbReference type="Proteomes" id="UP000481852"/>
    </source>
</evidence>
<evidence type="ECO:0000256" key="3">
    <source>
        <dbReference type="ARBA" id="ARBA00012756"/>
    </source>
</evidence>
<dbReference type="Gene3D" id="2.60.120.260">
    <property type="entry name" value="Galactose-binding domain-like"/>
    <property type="match status" value="1"/>
</dbReference>
<keyword evidence="11" id="KW-1185">Reference proteome</keyword>
<dbReference type="SUPFAM" id="SSF51445">
    <property type="entry name" value="(Trans)glycosidases"/>
    <property type="match status" value="1"/>
</dbReference>
<dbReference type="PRINTS" id="PR00132">
    <property type="entry name" value="GLHYDRLASE2"/>
</dbReference>
<sequence length="1094" mass="124755">MTEFDYRIVKDPQVYAQNTLPPHSDHIPFAPEDRPENMQTSLRRSLNGMWRFHYAENYRSAPDGFWKDDFDVSGWAELSVPSNMQMEGYDKPAYVNTQYPWDGLEPIEPGQIPERHNPVGQYVRTFRLPDGWKQESVRISFQGVESGFALWLNGRYVGYAEDSFTPSEFDLTPFLQDGENRIAVLVFKWTAGSWCEDQDMYRFSGIFRDVYLERIPKVHLEDVKILADYQAEESAGLLDVTLKLTGSASGAAVGYRLEKLGVLESLADRKEGEEIKTGRICVAGDETHLFNREQPLELYIREKLDDPLAWSAEIPNLYRLTLTVEKNGELFETVRELVGFRHFEMKDGLMCLNGRRVVFRGVNRHEFSCDTGRKPNPDEILRAVTIMKQNHINAVRTCHYPDASVLYRLCDIFGIYMIAENNMETHGMWDRVGRHQIGIEQALPGDRTEWEPMMISRIRSMVELEKNHPAILIWSCGNESFGGSVIWHMAQELRRLDGSRLVHYEGIRNDRRYPDTSDMESQMYTPVREVEAFLKEHPEKPFILCEYSHSMGNSNGGLFKYTDLTKREPRYQGGFIWDFIDQAIRMKNRYGEEYLGYGGDNHERPTDYEFSGNGILRATGEPYSGKMQEVRACYQELDIEIHKDEKRGLEAAVTNRNLFLGTGAFDCRAELRTGNRVLERLSIPADVAPGKAEIFTLPFRLPEKDESVVSLSFYLRKDTIWGKAGDEVAYGERILNSLENEKKTLESAPDGMREDGTSFILNGVRTLPVQTDEETCSLEVVRGGLNTGIFGTNFSALFSSLKGGLVSYIYGGRELIEKIPRPNFWRAPTNNDEGCRMPARCGIWKLASLYQTFIKPGSNPYIPGDDNGELKVHQTSGYIDLTWKKYIPVPSYEAVSSVKTTYRVFPDGTIRMILDWEPDAALAKQLPAMPEFGWIFALDADLCQVRYYGLGPEENYCDRRKGARLGIYERESGAMVEPYLVPQETGNRTGVRWAEVTDRKGHGVRFSAPYFEDGGDPEASRPGSMEFSAIPYSPEMLETARHPYELPRSSCTYVRCMLKQMGVAGDDSWGAQTHPEFLVKSGGRLTFAVDFRGI</sequence>
<dbReference type="InterPro" id="IPR023232">
    <property type="entry name" value="Glyco_hydro_2_AS"/>
</dbReference>
<dbReference type="Pfam" id="PF00703">
    <property type="entry name" value="Glyco_hydro_2"/>
    <property type="match status" value="1"/>
</dbReference>
<evidence type="ECO:0000256" key="6">
    <source>
        <dbReference type="ARBA" id="ARBA00023295"/>
    </source>
</evidence>
<evidence type="ECO:0000256" key="8">
    <source>
        <dbReference type="RuleBase" id="RU361154"/>
    </source>
</evidence>
<dbReference type="PROSITE" id="PS00719">
    <property type="entry name" value="GLYCOSYL_HYDROL_F2_1"/>
    <property type="match status" value="1"/>
</dbReference>
<evidence type="ECO:0000256" key="5">
    <source>
        <dbReference type="ARBA" id="ARBA00022801"/>
    </source>
</evidence>
<dbReference type="Gene3D" id="2.60.40.10">
    <property type="entry name" value="Immunoglobulins"/>
    <property type="match status" value="2"/>
</dbReference>
<dbReference type="InterPro" id="IPR004199">
    <property type="entry name" value="B-gal_small/dom_5"/>
</dbReference>
<dbReference type="SMART" id="SM01038">
    <property type="entry name" value="Bgal_small_N"/>
    <property type="match status" value="1"/>
</dbReference>
<comment type="similarity">
    <text evidence="2 8">Belongs to the glycosyl hydrolase 2 family.</text>
</comment>
<dbReference type="InterPro" id="IPR032312">
    <property type="entry name" value="LacZ_4"/>
</dbReference>
<dbReference type="EC" id="3.2.1.23" evidence="3 8"/>
<dbReference type="InterPro" id="IPR006104">
    <property type="entry name" value="Glyco_hydro_2_N"/>
</dbReference>
<dbReference type="PANTHER" id="PTHR46323">
    <property type="entry name" value="BETA-GALACTOSIDASE"/>
    <property type="match status" value="1"/>
</dbReference>
<dbReference type="InterPro" id="IPR023230">
    <property type="entry name" value="Glyco_hydro_2_CS"/>
</dbReference>
<dbReference type="Proteomes" id="UP000481852">
    <property type="component" value="Unassembled WGS sequence"/>
</dbReference>
<protein>
    <recommendedName>
        <fullName evidence="4 8">Beta-galactosidase</fullName>
        <ecNumber evidence="3 8">3.2.1.23</ecNumber>
    </recommendedName>
    <alternativeName>
        <fullName evidence="7 8">Lactase</fullName>
    </alternativeName>
</protein>